<dbReference type="WBParaSite" id="L893_g10891.t1">
    <property type="protein sequence ID" value="L893_g10891.t1"/>
    <property type="gene ID" value="L893_g10891"/>
</dbReference>
<keyword evidence="1" id="KW-1185">Reference proteome</keyword>
<organism evidence="1 2">
    <name type="scientific">Steinernema glaseri</name>
    <dbReference type="NCBI Taxonomy" id="37863"/>
    <lineage>
        <taxon>Eukaryota</taxon>
        <taxon>Metazoa</taxon>
        <taxon>Ecdysozoa</taxon>
        <taxon>Nematoda</taxon>
        <taxon>Chromadorea</taxon>
        <taxon>Rhabditida</taxon>
        <taxon>Tylenchina</taxon>
        <taxon>Panagrolaimomorpha</taxon>
        <taxon>Strongyloidoidea</taxon>
        <taxon>Steinernematidae</taxon>
        <taxon>Steinernema</taxon>
    </lineage>
</organism>
<dbReference type="Proteomes" id="UP000095287">
    <property type="component" value="Unplaced"/>
</dbReference>
<name>A0A1I7XZG4_9BILA</name>
<proteinExistence type="predicted"/>
<evidence type="ECO:0000313" key="1">
    <source>
        <dbReference type="Proteomes" id="UP000095287"/>
    </source>
</evidence>
<dbReference type="AlphaFoldDB" id="A0A1I7XZG4"/>
<reference evidence="2" key="1">
    <citation type="submission" date="2016-11" db="UniProtKB">
        <authorList>
            <consortium name="WormBaseParasite"/>
        </authorList>
    </citation>
    <scope>IDENTIFICATION</scope>
</reference>
<accession>A0A1I7XZG4</accession>
<sequence>SFWVEHFLSESCTGFDFHFGPKAAEVTSEVIQRWREMDPRRLPQKTFSGMWINSANTREFTEFDVESADLRLLQKIYRIVADANRKGMQTRIEYTEHPVYPGFRIYVVFRGRGETKKWTKEDWFSLARCTLITE</sequence>
<protein>
    <submittedName>
        <fullName evidence="2">PAP_central domain-containing protein</fullName>
    </submittedName>
</protein>
<evidence type="ECO:0000313" key="2">
    <source>
        <dbReference type="WBParaSite" id="L893_g10891.t1"/>
    </source>
</evidence>